<comment type="caution">
    <text evidence="2">The sequence shown here is derived from an EMBL/GenBank/DDBJ whole genome shotgun (WGS) entry which is preliminary data.</text>
</comment>
<dbReference type="InterPro" id="IPR015915">
    <property type="entry name" value="Kelch-typ_b-propeller"/>
</dbReference>
<evidence type="ECO:0000313" key="3">
    <source>
        <dbReference type="Proteomes" id="UP001642260"/>
    </source>
</evidence>
<dbReference type="SMART" id="SM00256">
    <property type="entry name" value="FBOX"/>
    <property type="match status" value="1"/>
</dbReference>
<dbReference type="InterPro" id="IPR001810">
    <property type="entry name" value="F-box_dom"/>
</dbReference>
<dbReference type="Proteomes" id="UP001642260">
    <property type="component" value="Unassembled WGS sequence"/>
</dbReference>
<dbReference type="SUPFAM" id="SSF117281">
    <property type="entry name" value="Kelch motif"/>
    <property type="match status" value="1"/>
</dbReference>
<dbReference type="SMART" id="SM00612">
    <property type="entry name" value="Kelch"/>
    <property type="match status" value="1"/>
</dbReference>
<dbReference type="PANTHER" id="PTHR24414">
    <property type="entry name" value="F-BOX/KELCH-REPEAT PROTEIN SKIP4"/>
    <property type="match status" value="1"/>
</dbReference>
<organism evidence="2 3">
    <name type="scientific">Eruca vesicaria subsp. sativa</name>
    <name type="common">Garden rocket</name>
    <name type="synonym">Eruca sativa</name>
    <dbReference type="NCBI Taxonomy" id="29727"/>
    <lineage>
        <taxon>Eukaryota</taxon>
        <taxon>Viridiplantae</taxon>
        <taxon>Streptophyta</taxon>
        <taxon>Embryophyta</taxon>
        <taxon>Tracheophyta</taxon>
        <taxon>Spermatophyta</taxon>
        <taxon>Magnoliopsida</taxon>
        <taxon>eudicotyledons</taxon>
        <taxon>Gunneridae</taxon>
        <taxon>Pentapetalae</taxon>
        <taxon>rosids</taxon>
        <taxon>malvids</taxon>
        <taxon>Brassicales</taxon>
        <taxon>Brassicaceae</taxon>
        <taxon>Brassiceae</taxon>
        <taxon>Eruca</taxon>
    </lineage>
</organism>
<protein>
    <recommendedName>
        <fullName evidence="1">F-box domain-containing protein</fullName>
    </recommendedName>
</protein>
<accession>A0ABC8LI40</accession>
<dbReference type="EMBL" id="CAKOAT010575153">
    <property type="protein sequence ID" value="CAH8383114.1"/>
    <property type="molecule type" value="Genomic_DNA"/>
</dbReference>
<dbReference type="InterPro" id="IPR036047">
    <property type="entry name" value="F-box-like_dom_sf"/>
</dbReference>
<gene>
    <name evidence="2" type="ORF">ERUC_LOCUS35597</name>
</gene>
<dbReference type="PROSITE" id="PS50181">
    <property type="entry name" value="FBOX"/>
    <property type="match status" value="1"/>
</dbReference>
<dbReference type="CDD" id="cd22152">
    <property type="entry name" value="F-box_AtAFR-like"/>
    <property type="match status" value="1"/>
</dbReference>
<name>A0ABC8LI40_ERUVS</name>
<dbReference type="Gene3D" id="2.120.10.80">
    <property type="entry name" value="Kelch-type beta propeller"/>
    <property type="match status" value="1"/>
</dbReference>
<proteinExistence type="predicted"/>
<dbReference type="AlphaFoldDB" id="A0ABC8LI40"/>
<reference evidence="2 3" key="1">
    <citation type="submission" date="2022-03" db="EMBL/GenBank/DDBJ databases">
        <authorList>
            <person name="Macdonald S."/>
            <person name="Ahmed S."/>
            <person name="Newling K."/>
        </authorList>
    </citation>
    <scope>NUCLEOTIDE SEQUENCE [LARGE SCALE GENOMIC DNA]</scope>
</reference>
<evidence type="ECO:0000313" key="2">
    <source>
        <dbReference type="EMBL" id="CAH8383114.1"/>
    </source>
</evidence>
<feature type="domain" description="F-box" evidence="1">
    <location>
        <begin position="1"/>
        <end position="47"/>
    </location>
</feature>
<dbReference type="InterPro" id="IPR050354">
    <property type="entry name" value="F-box/kelch-repeat_ARATH"/>
</dbReference>
<dbReference type="Pfam" id="PF25210">
    <property type="entry name" value="Kelch_FKB95"/>
    <property type="match status" value="1"/>
</dbReference>
<dbReference type="Gene3D" id="1.20.1280.50">
    <property type="match status" value="1"/>
</dbReference>
<dbReference type="Pfam" id="PF00646">
    <property type="entry name" value="F-box"/>
    <property type="match status" value="1"/>
</dbReference>
<dbReference type="InterPro" id="IPR006652">
    <property type="entry name" value="Kelch_1"/>
</dbReference>
<dbReference type="PANTHER" id="PTHR24414:SF109">
    <property type="entry name" value="F-BOX DOMAIN-CONTAINING PROTEIN"/>
    <property type="match status" value="1"/>
</dbReference>
<dbReference type="InterPro" id="IPR057499">
    <property type="entry name" value="Kelch_FKB95"/>
</dbReference>
<sequence>MSPMTSLPEDIALDILARVPRRDYPRLSLVSKLFRSLVSSPEIYARRSSLGCTEHSLYVVLGVYKGDVNLYTRIGHRLVLIPGLPAMPSFGCFVAVGTRLYVFGGFEEMMMTSIAYSIDCRSHTVQPLPSMPFPMCNTFAGFIDGRIYVVGYDDSSRLKVVVFNTETQTWEHEMTTNLAMEIGRLSTYGFGGVMGGKMYMRGFQNSFVYEPKERKWETDEVLNSKEWWGNACVVDDVLYYHDCSENKLRWYDSKQRCWGVVKGLEELLDEMINFGYIHTVSYGGKLVLLCPKGKFMEVKREIYCAEIFLERCKGGQIWGLVHQACDLFTASGKFHITDALHVVV</sequence>
<keyword evidence="3" id="KW-1185">Reference proteome</keyword>
<evidence type="ECO:0000259" key="1">
    <source>
        <dbReference type="PROSITE" id="PS50181"/>
    </source>
</evidence>
<dbReference type="SUPFAM" id="SSF81383">
    <property type="entry name" value="F-box domain"/>
    <property type="match status" value="1"/>
</dbReference>